<protein>
    <submittedName>
        <fullName evidence="1">Uncharacterized protein</fullName>
    </submittedName>
</protein>
<evidence type="ECO:0000313" key="1">
    <source>
        <dbReference type="EMBL" id="EFO64654.1"/>
    </source>
</evidence>
<reference evidence="1 2" key="1">
    <citation type="journal article" date="2010" name="BMC Genomics">
        <title>Genome analysis and comparative genomics of a Giardia intestinalis assemblage E isolate.</title>
        <authorList>
            <person name="Jerlstrom-Hultqvist J."/>
            <person name="Franzen O."/>
            <person name="Ankarklev J."/>
            <person name="Xu F."/>
            <person name="Nohynkova E."/>
            <person name="Andersson J.O."/>
            <person name="Svard S.G."/>
            <person name="Andersson B."/>
        </authorList>
    </citation>
    <scope>NUCLEOTIDE SEQUENCE [LARGE SCALE GENOMIC DNA]</scope>
    <source>
        <strain evidence="1 2">P15</strain>
    </source>
</reference>
<comment type="caution">
    <text evidence="1">The sequence shown here is derived from an EMBL/GenBank/DDBJ whole genome shotgun (WGS) entry which is preliminary data.</text>
</comment>
<evidence type="ECO:0000313" key="2">
    <source>
        <dbReference type="Proteomes" id="UP000008974"/>
    </source>
</evidence>
<name>E1EYL7_GIAIA</name>
<dbReference type="VEuPathDB" id="GiardiaDB:GLP15_1524"/>
<organism evidence="1 2">
    <name type="scientific">Giardia intestinalis (strain P15)</name>
    <name type="common">Giardia lamblia</name>
    <dbReference type="NCBI Taxonomy" id="658858"/>
    <lineage>
        <taxon>Eukaryota</taxon>
        <taxon>Metamonada</taxon>
        <taxon>Diplomonadida</taxon>
        <taxon>Hexamitidae</taxon>
        <taxon>Giardiinae</taxon>
        <taxon>Giardia</taxon>
    </lineage>
</organism>
<sequence length="1527" mass="172656">MSRPVPYGVDDLLLVQTGDAEPGLIQRVLKCMSDARDVEGLAALVTSGNPLVSKTARHYLHTNRLYKVIHGKSKRKSYVFPIETFMPPAVDGVFIKPIPPLDLPRFNDSIRTYLRNHGSMPCHQISMLFFEHNSPYVFIEFLHCYSRQMQRFLCEKLVEELLEFSSSYCCRLEKDESVEQKVARNNYQRILAYYIKLYSSVRLRVYRMKTSFDRVSQCTASQSRNNVASIGASKVFPHVSLSVSLQDVGIRLATPVTVAPPTPDLRELALESKMDSINPMEDMSIEALNHIPWSEGTLETPSLNIPTASGNLLTSALLTSETVVPGESSSQQGGLSGIDTLGEFFQCDYADMDSRYQPTVHPNGRFPHEIVLELIPTGECIRALAKPYSKLRSFLIKCCSIDPLRFFKALKIYNPDGSYNQEIHNFRLHCQLTKQFAAHYPGNLTYPYHLYDVDLDDLISPFFSQTIYENYVNSRRISFTSALIGDVLSNIHIKQIQQTPSRISDFRDKVLRARTGRAIYGDNQCLSFIQLIGVHFKQSLNKYGYLLQKPDTFIANGYSYTTETENDRSQFVALLKTKAFKKLVEVLQVFVERAIMVECDWTRSSFDGADAITSSNVLKFVSYNDLVLRYYKHIMSLIGTYDSIASTDTRDVFLSSYIPPPEAQRHLLDEAFANESIYHPCIITSIYLLQFLKEQLGLIEDSEDSYTTQLAYSLLSSLESNPMFSYYYPHAQKLLIASLSSLLVNLLYIFTASEPGDFRTSIYMDMTNISDTLQRLLRHFSLTSFRSSGSEIVMLGSHVCPTLSNKEPCGGSGELPISHTVQSLEEYIESNNFTVVTEDQLLSSLSPTLGEVDSTNSSGVNDPAPHKLRQLLKSHNKVYLIKSKSVVYNEAYEILMTIIKDPEALYVFLILMDGVLYAREISPLLLSDNIYLTLLSAAIRFKNRFHQLNLVIDRLNEISHYWFANRKMLKGLILHETPHGLMITGPSTDFPAPTPLIDINAHYARLAAHLNDELLTKSGSNITHAATTHFTHYTSGATCDSVADVTVLCTAGDLISPYIRSNHLIKSKFSLNERTLISLPSPMKITFTYINMLSALDMEEISVKSEKLSKTTLIIEKLIPFSQSSYMAPLVKFTPYHKGTTILFKKEDGFDWNEKLPSDLAFESLVIRAAGGSARKSYQVDIKSRARIEKLATAAFKTRFEPFILVLLHILKTNVQHTLSIKLVTLAIHLSFYFKHVLAICSLGRFLLPMKLKPYNKDLTTVELKVLAHNASMIIYNTVHVHLNKYQMVIDRFLSHVLGDNLYSQVDRYVMEDLTSIEVHHAKHDARENAASAEHHLESFDDTSLSAPASVVHSRKSSMLGVGGIDSGLKAFFERKRLIITSSKVSSGPSSPLSCSLEASANHYTSVKDASLLSYRPLELPKLLKPATETLSIYFHKSRIFMKDIIDMCERKYFDQYETIEAVMCILKYFVHKHVEAFSGIDGDRPSSGILRRLRLYEYFKKLEITDLICEQIYTAYCFGVPALCVS</sequence>
<dbReference type="OMA" id="ANESIYH"/>
<proteinExistence type="predicted"/>
<dbReference type="OrthoDB" id="10252230at2759"/>
<dbReference type="Proteomes" id="UP000008974">
    <property type="component" value="Unassembled WGS sequence"/>
</dbReference>
<accession>E1EYL7</accession>
<gene>
    <name evidence="1" type="ORF">GLP15_1524</name>
</gene>
<dbReference type="EMBL" id="ACVC01000074">
    <property type="protein sequence ID" value="EFO64654.1"/>
    <property type="molecule type" value="Genomic_DNA"/>
</dbReference>